<dbReference type="GO" id="GO:0005737">
    <property type="term" value="C:cytoplasm"/>
    <property type="evidence" value="ECO:0007669"/>
    <property type="project" value="TreeGrafter"/>
</dbReference>
<feature type="domain" description="DAGKc" evidence="1">
    <location>
        <begin position="104"/>
        <end position="273"/>
    </location>
</feature>
<dbReference type="GO" id="GO:0016020">
    <property type="term" value="C:membrane"/>
    <property type="evidence" value="ECO:0007669"/>
    <property type="project" value="TreeGrafter"/>
</dbReference>
<reference evidence="2" key="1">
    <citation type="submission" date="2020-03" db="EMBL/GenBank/DDBJ databases">
        <title>Draft Genome Sequence of Cylindrodendrum hubeiense.</title>
        <authorList>
            <person name="Buettner E."/>
            <person name="Kellner H."/>
        </authorList>
    </citation>
    <scope>NUCLEOTIDE SEQUENCE</scope>
    <source>
        <strain evidence="2">IHI 201604</strain>
    </source>
</reference>
<dbReference type="EMBL" id="JAANBB010000568">
    <property type="protein sequence ID" value="KAF7539139.1"/>
    <property type="molecule type" value="Genomic_DNA"/>
</dbReference>
<dbReference type="InterPro" id="IPR001206">
    <property type="entry name" value="Diacylglycerol_kinase_cat_dom"/>
</dbReference>
<sequence length="494" mass="54463">MSSALSRAHPQEVLPVNDVAFTDGNLTWTRAGASEKVNRDEILFILEAPGTNVVGPEFIICCLKEVPEDGENPFQLSLFRSAEIPAEVPRQYIIRDVPSYLRHGVDNKVDVIVSTKSGMELALRVWEDVLRHLWQLIAGLGEQHTLKTHGPQATSSELYYRLTITQSAETIRGFSKGLWSSDNQGSTSRTIVLLSGDGGVVDLLNGSDQDSSHASLPLMALLPLGTGNALFHSMHKPLYQNPGPSPLVHGLRTLFQGTPSDLPVFRASFSSGSRIVTFADKANATGESSDNAEFAREETEVSHLNGAIVASYGFHSSIVYESDTPEYRVHGNKRFGMVAQELLRESHPYTAQVSIRRPGSSKFEAIPRDTHAYVLATLVSNLERTFTISPASKPLQGQLRLVHFGPVGGERTMDVMMQAYNEGKHVDIKWDDGEQVGYDEVEEVQVVILEEDERWRKVCIDGTIVEVPKGGQMNVSMLERGPFRVLADSRLLRG</sequence>
<dbReference type="AlphaFoldDB" id="A0A9P5GY98"/>
<dbReference type="PANTHER" id="PTHR12358">
    <property type="entry name" value="SPHINGOSINE KINASE"/>
    <property type="match status" value="1"/>
</dbReference>
<organism evidence="2 3">
    <name type="scientific">Cylindrodendrum hubeiense</name>
    <dbReference type="NCBI Taxonomy" id="595255"/>
    <lineage>
        <taxon>Eukaryota</taxon>
        <taxon>Fungi</taxon>
        <taxon>Dikarya</taxon>
        <taxon>Ascomycota</taxon>
        <taxon>Pezizomycotina</taxon>
        <taxon>Sordariomycetes</taxon>
        <taxon>Hypocreomycetidae</taxon>
        <taxon>Hypocreales</taxon>
        <taxon>Nectriaceae</taxon>
        <taxon>Cylindrodendrum</taxon>
    </lineage>
</organism>
<accession>A0A9P5GY98</accession>
<evidence type="ECO:0000259" key="1">
    <source>
        <dbReference type="PROSITE" id="PS50146"/>
    </source>
</evidence>
<dbReference type="InterPro" id="IPR017438">
    <property type="entry name" value="ATP-NAD_kinase_N"/>
</dbReference>
<dbReference type="PROSITE" id="PS50146">
    <property type="entry name" value="DAGK"/>
    <property type="match status" value="1"/>
</dbReference>
<dbReference type="Proteomes" id="UP000722485">
    <property type="component" value="Unassembled WGS sequence"/>
</dbReference>
<keyword evidence="3" id="KW-1185">Reference proteome</keyword>
<evidence type="ECO:0000313" key="3">
    <source>
        <dbReference type="Proteomes" id="UP000722485"/>
    </source>
</evidence>
<gene>
    <name evidence="2" type="ORF">G7Z17_g12475</name>
</gene>
<dbReference type="InterPro" id="IPR050187">
    <property type="entry name" value="Lipid_Phosphate_FormReg"/>
</dbReference>
<evidence type="ECO:0000313" key="2">
    <source>
        <dbReference type="EMBL" id="KAF7539139.1"/>
    </source>
</evidence>
<dbReference type="OrthoDB" id="3853857at2759"/>
<name>A0A9P5GY98_9HYPO</name>
<dbReference type="Gene3D" id="3.40.50.10330">
    <property type="entry name" value="Probable inorganic polyphosphate/atp-NAD kinase, domain 1"/>
    <property type="match status" value="1"/>
</dbReference>
<dbReference type="Pfam" id="PF00781">
    <property type="entry name" value="DAGK_cat"/>
    <property type="match status" value="1"/>
</dbReference>
<dbReference type="GO" id="GO:0001727">
    <property type="term" value="F:lipid kinase activity"/>
    <property type="evidence" value="ECO:0007669"/>
    <property type="project" value="TreeGrafter"/>
</dbReference>
<dbReference type="SUPFAM" id="SSF111331">
    <property type="entry name" value="NAD kinase/diacylglycerol kinase-like"/>
    <property type="match status" value="1"/>
</dbReference>
<dbReference type="PANTHER" id="PTHR12358:SF108">
    <property type="entry name" value="DAGKC DOMAIN-CONTAINING PROTEIN"/>
    <property type="match status" value="1"/>
</dbReference>
<protein>
    <recommendedName>
        <fullName evidence="1">DAGKc domain-containing protein</fullName>
    </recommendedName>
</protein>
<dbReference type="GO" id="GO:0046512">
    <property type="term" value="P:sphingosine biosynthetic process"/>
    <property type="evidence" value="ECO:0007669"/>
    <property type="project" value="TreeGrafter"/>
</dbReference>
<dbReference type="InterPro" id="IPR016064">
    <property type="entry name" value="NAD/diacylglycerol_kinase_sf"/>
</dbReference>
<comment type="caution">
    <text evidence="2">The sequence shown here is derived from an EMBL/GenBank/DDBJ whole genome shotgun (WGS) entry which is preliminary data.</text>
</comment>
<dbReference type="Gene3D" id="2.60.200.40">
    <property type="match status" value="1"/>
</dbReference>
<proteinExistence type="predicted"/>